<sequence>MSVTSTIGNVYLFTGSLVSLQTGGLLDVSVLNSAGSANSATFVDDDGRLTQADDGDATVSINGAAPVAIDYLGAGSVSTATLLGIPLLAKPMMAFQADGAIYLHFPDGLPPLSGLLISFNLDAGAAFALPNPMPICLTHDTRVRTLRGDVDAGLLRCGDIVLTRDHGPQPIRWIGRRAVGLAEQQVEPRLRPVRIAAGALGEGIPLRDMLVTQHHRILLQTGRHTETLVAAKHLVGRPGIVLDAATTPRTYIHLLFDRHEVIVTDGCATESLYLGTQAVQALPAAARAEIGLLFPAALAGAPAPPARPILPRQAAMKLSAATGPPI</sequence>
<feature type="domain" description="Hedgehog/Intein (Hint)" evidence="1">
    <location>
        <begin position="135"/>
        <end position="275"/>
    </location>
</feature>
<keyword evidence="3" id="KW-1185">Reference proteome</keyword>
<dbReference type="Pfam" id="PF13403">
    <property type="entry name" value="Hint_2"/>
    <property type="match status" value="1"/>
</dbReference>
<reference evidence="2 3" key="1">
    <citation type="submission" date="2017-01" db="EMBL/GenBank/DDBJ databases">
        <authorList>
            <person name="Mah S.A."/>
            <person name="Swanson W.J."/>
            <person name="Moy G.W."/>
            <person name="Vacquier V.D."/>
        </authorList>
    </citation>
    <scope>NUCLEOTIDE SEQUENCE [LARGE SCALE GENOMIC DNA]</scope>
    <source>
        <strain evidence="2 3">DSM 26375</strain>
    </source>
</reference>
<dbReference type="SUPFAM" id="SSF51294">
    <property type="entry name" value="Hedgehog/intein (Hint) domain"/>
    <property type="match status" value="1"/>
</dbReference>
<organism evidence="2 3">
    <name type="scientific">Gemmobacter megaterium</name>
    <dbReference type="NCBI Taxonomy" id="1086013"/>
    <lineage>
        <taxon>Bacteria</taxon>
        <taxon>Pseudomonadati</taxon>
        <taxon>Pseudomonadota</taxon>
        <taxon>Alphaproteobacteria</taxon>
        <taxon>Rhodobacterales</taxon>
        <taxon>Paracoccaceae</taxon>
        <taxon>Gemmobacter</taxon>
    </lineage>
</organism>
<evidence type="ECO:0000313" key="3">
    <source>
        <dbReference type="Proteomes" id="UP000186141"/>
    </source>
</evidence>
<dbReference type="STRING" id="1086013.SAMN05421774_102629"/>
<evidence type="ECO:0000259" key="1">
    <source>
        <dbReference type="Pfam" id="PF13403"/>
    </source>
</evidence>
<dbReference type="AlphaFoldDB" id="A0A1N7MEL6"/>
<proteinExistence type="predicted"/>
<gene>
    <name evidence="2" type="ORF">SAMN05421774_102629</name>
</gene>
<dbReference type="EMBL" id="FTOT01000002">
    <property type="protein sequence ID" value="SIS84462.1"/>
    <property type="molecule type" value="Genomic_DNA"/>
</dbReference>
<evidence type="ECO:0000313" key="2">
    <source>
        <dbReference type="EMBL" id="SIS84462.1"/>
    </source>
</evidence>
<accession>A0A1N7MEL6</accession>
<dbReference type="OrthoDB" id="6305173at2"/>
<dbReference type="RefSeq" id="WP_076529793.1">
    <property type="nucleotide sequence ID" value="NZ_BMEH01000002.1"/>
</dbReference>
<dbReference type="InterPro" id="IPR028992">
    <property type="entry name" value="Hedgehog/Intein_dom"/>
</dbReference>
<protein>
    <submittedName>
        <fullName evidence="2">Hint domain-containing protein</fullName>
    </submittedName>
</protein>
<name>A0A1N7MEL6_9RHOB</name>
<dbReference type="Proteomes" id="UP000186141">
    <property type="component" value="Unassembled WGS sequence"/>
</dbReference>
<dbReference type="InterPro" id="IPR036844">
    <property type="entry name" value="Hint_dom_sf"/>
</dbReference>